<evidence type="ECO:0000256" key="9">
    <source>
        <dbReference type="ARBA" id="ARBA00023004"/>
    </source>
</evidence>
<dbReference type="GO" id="GO:0070483">
    <property type="term" value="P:detection of hypoxia"/>
    <property type="evidence" value="ECO:0007669"/>
    <property type="project" value="UniProtKB-ARBA"/>
</dbReference>
<proteinExistence type="predicted"/>
<evidence type="ECO:0000256" key="2">
    <source>
        <dbReference type="ARBA" id="ARBA00001971"/>
    </source>
</evidence>
<evidence type="ECO:0000256" key="3">
    <source>
        <dbReference type="ARBA" id="ARBA00022490"/>
    </source>
</evidence>
<dbReference type="OrthoDB" id="5241249at2"/>
<dbReference type="AlphaFoldDB" id="A0A4R1HMR0"/>
<dbReference type="GO" id="GO:0070025">
    <property type="term" value="F:carbon monoxide binding"/>
    <property type="evidence" value="ECO:0007669"/>
    <property type="project" value="UniProtKB-ARBA"/>
</dbReference>
<dbReference type="Gene3D" id="3.30.450.40">
    <property type="match status" value="2"/>
</dbReference>
<dbReference type="GO" id="GO:0020037">
    <property type="term" value="F:heme binding"/>
    <property type="evidence" value="ECO:0007669"/>
    <property type="project" value="UniProtKB-ARBA"/>
</dbReference>
<dbReference type="CDD" id="cd16917">
    <property type="entry name" value="HATPase_UhpB-NarQ-NarX-like"/>
    <property type="match status" value="1"/>
</dbReference>
<keyword evidence="9" id="KW-0408">Iron</keyword>
<keyword evidence="10" id="KW-0902">Two-component regulatory system</keyword>
<evidence type="ECO:0000313" key="13">
    <source>
        <dbReference type="Proteomes" id="UP000295560"/>
    </source>
</evidence>
<dbReference type="Pfam" id="PF13185">
    <property type="entry name" value="GAF_2"/>
    <property type="match status" value="2"/>
</dbReference>
<evidence type="ECO:0000256" key="7">
    <source>
        <dbReference type="ARBA" id="ARBA00022777"/>
    </source>
</evidence>
<sequence length="560" mass="59636">MTGSPEDDAGLSGLLSGLRLDELLGEVQDRIGQIVSARGRMQALLDAVLVVAAGLELETTLRQIVRSAVELVDARYGALGVLAPDGSIARFLDVGLDDAARAALGRPPEGKGLLGTLIEDPRPLRLSDLSAHPASVGFPPNHPPMKSFVGVPIRVRDAVYGNLYLTEKRGGGEFTADDEVVLQALAAAAGVAVQNADLFERSRLREQWLEALGEIRNEVLAGAGDEDVLMLVARRCLELGRARGTLIALTTGDGRFHVAASAGRTPPSAELADGPLRDVVDGQEPVLADSPRTLLDDGGTGGHGSTLAVPLRSAERTIGVLVAVRDAHDDAFQPTEIPLLNSFAEQAALALELAEQNRTRRELDVLADRDRIARDLHDHVIQRLFATGLKLQSTLRRSGSEDVRQRIQQAVDDLDETVREIRTSIFDLHTATQDDTGLRRRLLDTVHDTTAESGIPVSVRTAGPVDTVVPADMVSQVLAVAREGVSNAVRHADARSITVTVDAGDDLLVEIVDDGVGIPADVGRSGLRNLADRAEDLGGRCEVVLRPAGGTRLAWRVPLP</sequence>
<dbReference type="RefSeq" id="WP_132431129.1">
    <property type="nucleotide sequence ID" value="NZ_SMFZ01000002.1"/>
</dbReference>
<keyword evidence="3" id="KW-0963">Cytoplasm</keyword>
<protein>
    <submittedName>
        <fullName evidence="12">Histidine kinase/DNA gyrase B/HSP90-like ATPase</fullName>
    </submittedName>
</protein>
<dbReference type="SUPFAM" id="SSF55781">
    <property type="entry name" value="GAF domain-like"/>
    <property type="match status" value="2"/>
</dbReference>
<dbReference type="InterPro" id="IPR036890">
    <property type="entry name" value="HATPase_C_sf"/>
</dbReference>
<evidence type="ECO:0000256" key="6">
    <source>
        <dbReference type="ARBA" id="ARBA00022723"/>
    </source>
</evidence>
<keyword evidence="4" id="KW-0597">Phosphoprotein</keyword>
<dbReference type="Gene3D" id="1.20.5.1930">
    <property type="match status" value="1"/>
</dbReference>
<evidence type="ECO:0000256" key="1">
    <source>
        <dbReference type="ARBA" id="ARBA00001946"/>
    </source>
</evidence>
<dbReference type="FunFam" id="3.30.450.40:FF:000052">
    <property type="entry name" value="Oxygen sensor histidine kinase response regulator DevS/DosS"/>
    <property type="match status" value="1"/>
</dbReference>
<accession>A0A4R1HMR0</accession>
<evidence type="ECO:0000256" key="4">
    <source>
        <dbReference type="ARBA" id="ARBA00022553"/>
    </source>
</evidence>
<dbReference type="InterPro" id="IPR003594">
    <property type="entry name" value="HATPase_dom"/>
</dbReference>
<dbReference type="PANTHER" id="PTHR24421:SF56">
    <property type="entry name" value="OXYGEN SENSOR HISTIDINE KINASE RESPONSE REGULATOR DOST"/>
    <property type="match status" value="1"/>
</dbReference>
<evidence type="ECO:0000256" key="10">
    <source>
        <dbReference type="ARBA" id="ARBA00023012"/>
    </source>
</evidence>
<dbReference type="GO" id="GO:0000287">
    <property type="term" value="F:magnesium ion binding"/>
    <property type="evidence" value="ECO:0007669"/>
    <property type="project" value="UniProtKB-ARBA"/>
</dbReference>
<comment type="cofactor">
    <cofactor evidence="2">
        <name>heme</name>
        <dbReference type="ChEBI" id="CHEBI:30413"/>
    </cofactor>
</comment>
<keyword evidence="6" id="KW-0479">Metal-binding</keyword>
<feature type="domain" description="GAF" evidence="11">
    <location>
        <begin position="211"/>
        <end position="361"/>
    </location>
</feature>
<organism evidence="12 13">
    <name type="scientific">Pseudonocardia endophytica</name>
    <dbReference type="NCBI Taxonomy" id="401976"/>
    <lineage>
        <taxon>Bacteria</taxon>
        <taxon>Bacillati</taxon>
        <taxon>Actinomycetota</taxon>
        <taxon>Actinomycetes</taxon>
        <taxon>Pseudonocardiales</taxon>
        <taxon>Pseudonocardiaceae</taxon>
        <taxon>Pseudonocardia</taxon>
    </lineage>
</organism>
<evidence type="ECO:0000256" key="5">
    <source>
        <dbReference type="ARBA" id="ARBA00022679"/>
    </source>
</evidence>
<dbReference type="GO" id="GO:0005524">
    <property type="term" value="F:ATP binding"/>
    <property type="evidence" value="ECO:0007669"/>
    <property type="project" value="UniProtKB-ARBA"/>
</dbReference>
<comment type="caution">
    <text evidence="12">The sequence shown here is derived from an EMBL/GenBank/DDBJ whole genome shotgun (WGS) entry which is preliminary data.</text>
</comment>
<dbReference type="GO" id="GO:0019825">
    <property type="term" value="F:oxygen binding"/>
    <property type="evidence" value="ECO:0007669"/>
    <property type="project" value="UniProtKB-ARBA"/>
</dbReference>
<dbReference type="Pfam" id="PF02518">
    <property type="entry name" value="HATPase_c"/>
    <property type="match status" value="1"/>
</dbReference>
<comment type="cofactor">
    <cofactor evidence="1">
        <name>Mg(2+)</name>
        <dbReference type="ChEBI" id="CHEBI:18420"/>
    </cofactor>
</comment>
<keyword evidence="13" id="KW-1185">Reference proteome</keyword>
<name>A0A4R1HMR0_PSEEN</name>
<dbReference type="GO" id="GO:0000155">
    <property type="term" value="F:phosphorelay sensor kinase activity"/>
    <property type="evidence" value="ECO:0007669"/>
    <property type="project" value="InterPro"/>
</dbReference>
<keyword evidence="8" id="KW-0460">Magnesium</keyword>
<dbReference type="InterPro" id="IPR003018">
    <property type="entry name" value="GAF"/>
</dbReference>
<dbReference type="SMART" id="SM00065">
    <property type="entry name" value="GAF"/>
    <property type="match status" value="2"/>
</dbReference>
<dbReference type="GO" id="GO:0070026">
    <property type="term" value="F:nitric oxide binding"/>
    <property type="evidence" value="ECO:0007669"/>
    <property type="project" value="UniProtKB-ARBA"/>
</dbReference>
<feature type="domain" description="GAF" evidence="11">
    <location>
        <begin position="56"/>
        <end position="203"/>
    </location>
</feature>
<evidence type="ECO:0000259" key="11">
    <source>
        <dbReference type="SMART" id="SM00065"/>
    </source>
</evidence>
<dbReference type="Gene3D" id="3.30.565.10">
    <property type="entry name" value="Histidine kinase-like ATPase, C-terminal domain"/>
    <property type="match status" value="1"/>
</dbReference>
<evidence type="ECO:0000256" key="8">
    <source>
        <dbReference type="ARBA" id="ARBA00022842"/>
    </source>
</evidence>
<dbReference type="InterPro" id="IPR011712">
    <property type="entry name" value="Sig_transdc_His_kin_sub3_dim/P"/>
</dbReference>
<dbReference type="InterPro" id="IPR029016">
    <property type="entry name" value="GAF-like_dom_sf"/>
</dbReference>
<dbReference type="GO" id="GO:0019826">
    <property type="term" value="F:oxygen sensor activity"/>
    <property type="evidence" value="ECO:0007669"/>
    <property type="project" value="UniProtKB-ARBA"/>
</dbReference>
<dbReference type="GO" id="GO:0016020">
    <property type="term" value="C:membrane"/>
    <property type="evidence" value="ECO:0007669"/>
    <property type="project" value="InterPro"/>
</dbReference>
<dbReference type="GO" id="GO:0046983">
    <property type="term" value="F:protein dimerization activity"/>
    <property type="evidence" value="ECO:0007669"/>
    <property type="project" value="InterPro"/>
</dbReference>
<keyword evidence="5" id="KW-0808">Transferase</keyword>
<gene>
    <name evidence="12" type="ORF">EV378_6345</name>
</gene>
<dbReference type="Proteomes" id="UP000295560">
    <property type="component" value="Unassembled WGS sequence"/>
</dbReference>
<dbReference type="EMBL" id="SMFZ01000002">
    <property type="protein sequence ID" value="TCK22343.1"/>
    <property type="molecule type" value="Genomic_DNA"/>
</dbReference>
<dbReference type="Pfam" id="PF07730">
    <property type="entry name" value="HisKA_3"/>
    <property type="match status" value="1"/>
</dbReference>
<dbReference type="PANTHER" id="PTHR24421">
    <property type="entry name" value="NITRATE/NITRITE SENSOR PROTEIN NARX-RELATED"/>
    <property type="match status" value="1"/>
</dbReference>
<dbReference type="InterPro" id="IPR050482">
    <property type="entry name" value="Sensor_HK_TwoCompSys"/>
</dbReference>
<evidence type="ECO:0000313" key="12">
    <source>
        <dbReference type="EMBL" id="TCK22343.1"/>
    </source>
</evidence>
<dbReference type="SUPFAM" id="SSF55874">
    <property type="entry name" value="ATPase domain of HSP90 chaperone/DNA topoisomerase II/histidine kinase"/>
    <property type="match status" value="1"/>
</dbReference>
<keyword evidence="7 12" id="KW-0418">Kinase</keyword>
<reference evidence="12 13" key="1">
    <citation type="submission" date="2019-03" db="EMBL/GenBank/DDBJ databases">
        <title>Sequencing the genomes of 1000 actinobacteria strains.</title>
        <authorList>
            <person name="Klenk H.-P."/>
        </authorList>
    </citation>
    <scope>NUCLEOTIDE SEQUENCE [LARGE SCALE GENOMIC DNA]</scope>
    <source>
        <strain evidence="12 13">DSM 44969</strain>
    </source>
</reference>